<evidence type="ECO:0000256" key="6">
    <source>
        <dbReference type="SAM" id="Phobius"/>
    </source>
</evidence>
<reference evidence="8 9" key="1">
    <citation type="submission" date="2016-11" db="EMBL/GenBank/DDBJ databases">
        <authorList>
            <person name="Jaros S."/>
            <person name="Januszkiewicz K."/>
            <person name="Wedrychowicz H."/>
        </authorList>
    </citation>
    <scope>NUCLEOTIDE SEQUENCE [LARGE SCALE GENOMIC DNA]</scope>
    <source>
        <strain evidence="8 9">DSM 4740</strain>
    </source>
</reference>
<dbReference type="EMBL" id="FRCA01000011">
    <property type="protein sequence ID" value="SHM71724.1"/>
    <property type="molecule type" value="Genomic_DNA"/>
</dbReference>
<protein>
    <submittedName>
        <fullName evidence="8">Uncharacterized membrane protein YgdD, TMEM256/DUF423 family</fullName>
    </submittedName>
</protein>
<name>A0A1M7L1H5_9GAMM</name>
<keyword evidence="5 6" id="KW-0472">Membrane</keyword>
<keyword evidence="10" id="KW-1185">Reference proteome</keyword>
<dbReference type="PANTHER" id="PTHR43461:SF1">
    <property type="entry name" value="TRANSMEMBRANE PROTEIN 256"/>
    <property type="match status" value="1"/>
</dbReference>
<dbReference type="GO" id="GO:0005886">
    <property type="term" value="C:plasma membrane"/>
    <property type="evidence" value="ECO:0007669"/>
    <property type="project" value="TreeGrafter"/>
</dbReference>
<accession>A0A1M7L1H5</accession>
<feature type="transmembrane region" description="Helical" evidence="6">
    <location>
        <begin position="101"/>
        <end position="123"/>
    </location>
</feature>
<evidence type="ECO:0000313" key="10">
    <source>
        <dbReference type="Proteomes" id="UP000321726"/>
    </source>
</evidence>
<dbReference type="RefSeq" id="WP_073436686.1">
    <property type="nucleotide sequence ID" value="NZ_BJXU01000196.1"/>
</dbReference>
<evidence type="ECO:0000256" key="4">
    <source>
        <dbReference type="ARBA" id="ARBA00022989"/>
    </source>
</evidence>
<feature type="transmembrane region" description="Helical" evidence="6">
    <location>
        <begin position="72"/>
        <end position="95"/>
    </location>
</feature>
<evidence type="ECO:0000256" key="2">
    <source>
        <dbReference type="ARBA" id="ARBA00009694"/>
    </source>
</evidence>
<dbReference type="Pfam" id="PF04241">
    <property type="entry name" value="DUF423"/>
    <property type="match status" value="1"/>
</dbReference>
<evidence type="ECO:0000313" key="7">
    <source>
        <dbReference type="EMBL" id="GEN26192.1"/>
    </source>
</evidence>
<dbReference type="InterPro" id="IPR006696">
    <property type="entry name" value="DUF423"/>
</dbReference>
<sequence>MQDRGWWLTMALSGAMVVVLGALAAHALKGQLEPRFEDAFITGVRYQAWHTLAAMALLAWRAPQRQTFQGQTLALWSLGTLLFSGSLYLLALASLSGTSLGAFGIVTPVGGAVLIVGWLRLAWGIWQQR</sequence>
<gene>
    <name evidence="7" type="ORF">HCU01_41410</name>
    <name evidence="8" type="ORF">SAMN05660971_03697</name>
</gene>
<feature type="transmembrane region" description="Helical" evidence="6">
    <location>
        <begin position="40"/>
        <end position="60"/>
    </location>
</feature>
<dbReference type="AlphaFoldDB" id="A0A1M7L1H5"/>
<evidence type="ECO:0000313" key="9">
    <source>
        <dbReference type="Proteomes" id="UP000184123"/>
    </source>
</evidence>
<comment type="subcellular location">
    <subcellularLocation>
        <location evidence="1">Membrane</location>
        <topology evidence="1">Multi-pass membrane protein</topology>
    </subcellularLocation>
</comment>
<proteinExistence type="inferred from homology"/>
<dbReference type="STRING" id="44933.SAMN05660971_03697"/>
<dbReference type="Proteomes" id="UP000321726">
    <property type="component" value="Unassembled WGS sequence"/>
</dbReference>
<feature type="transmembrane region" description="Helical" evidence="6">
    <location>
        <begin position="7"/>
        <end position="28"/>
    </location>
</feature>
<keyword evidence="3 6" id="KW-0812">Transmembrane</keyword>
<comment type="similarity">
    <text evidence="2">Belongs to the UPF0382 family.</text>
</comment>
<evidence type="ECO:0000256" key="3">
    <source>
        <dbReference type="ARBA" id="ARBA00022692"/>
    </source>
</evidence>
<organism evidence="8 9">
    <name type="scientific">Halomonas cupida</name>
    <dbReference type="NCBI Taxonomy" id="44933"/>
    <lineage>
        <taxon>Bacteria</taxon>
        <taxon>Pseudomonadati</taxon>
        <taxon>Pseudomonadota</taxon>
        <taxon>Gammaproteobacteria</taxon>
        <taxon>Oceanospirillales</taxon>
        <taxon>Halomonadaceae</taxon>
        <taxon>Halomonas</taxon>
    </lineage>
</organism>
<dbReference type="OrthoDB" id="9802121at2"/>
<evidence type="ECO:0000256" key="1">
    <source>
        <dbReference type="ARBA" id="ARBA00004141"/>
    </source>
</evidence>
<evidence type="ECO:0000313" key="8">
    <source>
        <dbReference type="EMBL" id="SHM71724.1"/>
    </source>
</evidence>
<evidence type="ECO:0000256" key="5">
    <source>
        <dbReference type="ARBA" id="ARBA00023136"/>
    </source>
</evidence>
<reference evidence="7 10" key="2">
    <citation type="submission" date="2019-07" db="EMBL/GenBank/DDBJ databases">
        <title>Whole genome shotgun sequence of Halomonas cupida NBRC 102219.</title>
        <authorList>
            <person name="Hosoyama A."/>
            <person name="Uohara A."/>
            <person name="Ohji S."/>
            <person name="Ichikawa N."/>
        </authorList>
    </citation>
    <scope>NUCLEOTIDE SEQUENCE [LARGE SCALE GENOMIC DNA]</scope>
    <source>
        <strain evidence="7 10">NBRC 102219</strain>
    </source>
</reference>
<dbReference type="EMBL" id="BJXU01000196">
    <property type="protein sequence ID" value="GEN26192.1"/>
    <property type="molecule type" value="Genomic_DNA"/>
</dbReference>
<keyword evidence="4 6" id="KW-1133">Transmembrane helix</keyword>
<dbReference type="PANTHER" id="PTHR43461">
    <property type="entry name" value="TRANSMEMBRANE PROTEIN 256"/>
    <property type="match status" value="1"/>
</dbReference>
<dbReference type="Proteomes" id="UP000184123">
    <property type="component" value="Unassembled WGS sequence"/>
</dbReference>